<dbReference type="Proteomes" id="UP000565576">
    <property type="component" value="Unassembled WGS sequence"/>
</dbReference>
<dbReference type="EMBL" id="JACHBG010000024">
    <property type="protein sequence ID" value="MBB6488571.1"/>
    <property type="molecule type" value="Genomic_DNA"/>
</dbReference>
<proteinExistence type="predicted"/>
<gene>
    <name evidence="2" type="ORF">GA0061101_12634</name>
    <name evidence="1" type="ORF">GGD46_005889</name>
</gene>
<reference evidence="2 3" key="1">
    <citation type="submission" date="2016-08" db="EMBL/GenBank/DDBJ databases">
        <authorList>
            <person name="Seilhamer J.J."/>
        </authorList>
    </citation>
    <scope>NUCLEOTIDE SEQUENCE [LARGE SCALE GENOMIC DNA]</scope>
    <source>
        <strain evidence="2 3">P1-7</strain>
    </source>
</reference>
<evidence type="ECO:0000313" key="1">
    <source>
        <dbReference type="EMBL" id="MBB6488571.1"/>
    </source>
</evidence>
<evidence type="ECO:0000313" key="2">
    <source>
        <dbReference type="EMBL" id="SCB47784.1"/>
    </source>
</evidence>
<sequence length="168" mass="19137">MSCKKLMLFGDRSKVRSWLVVSRVSPISYQSKVGSLKTAYSKGRNLGCKELCSLLNEIIRTSAPAEQRRWRRCFRPRGSRSGLLIASYDRLLVGCQLLSLYGDPPFCRHPYICTREPKDIQRRQLFLPQLGQQPKNSCSKFINATVRADNIMSLAIAPRWGLRAMLVS</sequence>
<dbReference type="AlphaFoldDB" id="A0A1C3X710"/>
<dbReference type="EMBL" id="FMAF01000026">
    <property type="protein sequence ID" value="SCB47784.1"/>
    <property type="molecule type" value="Genomic_DNA"/>
</dbReference>
<accession>A0A1C3X710</accession>
<protein>
    <submittedName>
        <fullName evidence="2">Uncharacterized protein</fullName>
    </submittedName>
</protein>
<evidence type="ECO:0000313" key="4">
    <source>
        <dbReference type="Proteomes" id="UP000565576"/>
    </source>
</evidence>
<evidence type="ECO:0000313" key="3">
    <source>
        <dbReference type="Proteomes" id="UP000199205"/>
    </source>
</evidence>
<name>A0A1C3X710_9HYPH</name>
<dbReference type="Proteomes" id="UP000199205">
    <property type="component" value="Unassembled WGS sequence"/>
</dbReference>
<organism evidence="2 3">
    <name type="scientific">Rhizobium lusitanum</name>
    <dbReference type="NCBI Taxonomy" id="293958"/>
    <lineage>
        <taxon>Bacteria</taxon>
        <taxon>Pseudomonadati</taxon>
        <taxon>Pseudomonadota</taxon>
        <taxon>Alphaproteobacteria</taxon>
        <taxon>Hyphomicrobiales</taxon>
        <taxon>Rhizobiaceae</taxon>
        <taxon>Rhizobium/Agrobacterium group</taxon>
        <taxon>Rhizobium</taxon>
    </lineage>
</organism>
<reference evidence="1 4" key="2">
    <citation type="submission" date="2020-08" db="EMBL/GenBank/DDBJ databases">
        <title>Genomic Encyclopedia of Type Strains, Phase IV (KMG-V): Genome sequencing to study the core and pangenomes of soil and plant-associated prokaryotes.</title>
        <authorList>
            <person name="Whitman W."/>
        </authorList>
    </citation>
    <scope>NUCLEOTIDE SEQUENCE [LARGE SCALE GENOMIC DNA]</scope>
    <source>
        <strain evidence="1 4">SEMIA 4060</strain>
    </source>
</reference>